<name>A0A7K1SPA7_9BACT</name>
<reference evidence="1 2" key="1">
    <citation type="submission" date="2019-12" db="EMBL/GenBank/DDBJ databases">
        <title>Spirosoma sp. HMF4905 genome sequencing and assembly.</title>
        <authorList>
            <person name="Kang H."/>
            <person name="Cha I."/>
            <person name="Kim H."/>
            <person name="Joh K."/>
        </authorList>
    </citation>
    <scope>NUCLEOTIDE SEQUENCE [LARGE SCALE GENOMIC DNA]</scope>
    <source>
        <strain evidence="1 2">HMF4905</strain>
    </source>
</reference>
<dbReference type="RefSeq" id="WP_157590425.1">
    <property type="nucleotide sequence ID" value="NZ_WPIN01000025.1"/>
</dbReference>
<dbReference type="Proteomes" id="UP000436006">
    <property type="component" value="Unassembled WGS sequence"/>
</dbReference>
<comment type="caution">
    <text evidence="1">The sequence shown here is derived from an EMBL/GenBank/DDBJ whole genome shotgun (WGS) entry which is preliminary data.</text>
</comment>
<keyword evidence="2" id="KW-1185">Reference proteome</keyword>
<evidence type="ECO:0000313" key="1">
    <source>
        <dbReference type="EMBL" id="MVM35621.1"/>
    </source>
</evidence>
<proteinExistence type="predicted"/>
<dbReference type="EMBL" id="WPIN01000025">
    <property type="protein sequence ID" value="MVM35621.1"/>
    <property type="molecule type" value="Genomic_DNA"/>
</dbReference>
<evidence type="ECO:0000313" key="2">
    <source>
        <dbReference type="Proteomes" id="UP000436006"/>
    </source>
</evidence>
<gene>
    <name evidence="1" type="ORF">GO755_36730</name>
</gene>
<organism evidence="1 2">
    <name type="scientific">Spirosoma arboris</name>
    <dbReference type="NCBI Taxonomy" id="2682092"/>
    <lineage>
        <taxon>Bacteria</taxon>
        <taxon>Pseudomonadati</taxon>
        <taxon>Bacteroidota</taxon>
        <taxon>Cytophagia</taxon>
        <taxon>Cytophagales</taxon>
        <taxon>Cytophagaceae</taxon>
        <taxon>Spirosoma</taxon>
    </lineage>
</organism>
<protein>
    <submittedName>
        <fullName evidence="1">Uncharacterized protein</fullName>
    </submittedName>
</protein>
<dbReference type="AlphaFoldDB" id="A0A7K1SPA7"/>
<accession>A0A7K1SPA7</accession>
<sequence length="128" mass="14524">MEHSVPNEHLPSTNGFDSILADWLEAIDRLYAYYLQLHTCLREATTQQGGCSEASTHIGQCPKNQLVQLISTMQSELLNLTQDIDLVETRQQAIQERVCAKLARHTRRLNQLNYQASTRLGLIKRSSS</sequence>